<evidence type="ECO:0000256" key="2">
    <source>
        <dbReference type="ARBA" id="ARBA00038334"/>
    </source>
</evidence>
<dbReference type="SUPFAM" id="SSF53474">
    <property type="entry name" value="alpha/beta-Hydrolases"/>
    <property type="match status" value="1"/>
</dbReference>
<dbReference type="EMBL" id="KV419408">
    <property type="protein sequence ID" value="KZS93137.1"/>
    <property type="molecule type" value="Genomic_DNA"/>
</dbReference>
<dbReference type="Gene3D" id="3.40.50.1820">
    <property type="entry name" value="alpha/beta hydrolase"/>
    <property type="match status" value="1"/>
</dbReference>
<protein>
    <submittedName>
        <fullName evidence="4">Alpha/beta-hydrolase</fullName>
    </submittedName>
</protein>
<dbReference type="AlphaFoldDB" id="A0A164UDL8"/>
<accession>A0A164UDL8</accession>
<comment type="similarity">
    <text evidence="2">Belongs to the AB hydrolase superfamily. Epoxide hydrolase family.</text>
</comment>
<proteinExistence type="inferred from homology"/>
<dbReference type="InterPro" id="IPR000639">
    <property type="entry name" value="Epox_hydrolase-like"/>
</dbReference>
<dbReference type="OrthoDB" id="408373at2759"/>
<dbReference type="PRINTS" id="PR00412">
    <property type="entry name" value="EPOXHYDRLASE"/>
</dbReference>
<gene>
    <name evidence="4" type="ORF">SISNIDRAFT_486064</name>
</gene>
<keyword evidence="5" id="KW-1185">Reference proteome</keyword>
<keyword evidence="1 4" id="KW-0378">Hydrolase</keyword>
<evidence type="ECO:0000259" key="3">
    <source>
        <dbReference type="Pfam" id="PF00561"/>
    </source>
</evidence>
<dbReference type="Pfam" id="PF00561">
    <property type="entry name" value="Abhydrolase_1"/>
    <property type="match status" value="1"/>
</dbReference>
<dbReference type="InterPro" id="IPR029058">
    <property type="entry name" value="AB_hydrolase_fold"/>
</dbReference>
<name>A0A164UDL8_9AGAM</name>
<dbReference type="PANTHER" id="PTHR43329">
    <property type="entry name" value="EPOXIDE HYDROLASE"/>
    <property type="match status" value="1"/>
</dbReference>
<dbReference type="Proteomes" id="UP000076722">
    <property type="component" value="Unassembled WGS sequence"/>
</dbReference>
<sequence>MDGIQYKDLKTPSGYTYHYAVAPGSPVTLLFLHGFPSSSYDWRHQVKYFTAKGYGVIVPDLLGYGGTDKPTEVEAYGKTQMAHDLVAILDAENVVNAIAIGHDWGSAPTARLANLYPDRFLAFAFLSVGYYPPRPDFEIESFLAVSKQHFGYETFGYWKWFNDDSSPALIEKNIDSFYDLVYPPDPQLWRNEMAEVGKAQAWVAANKRAAPPSWVTPEERKKHISILLSGGFRGPTNWYRHRVRPFGNEEDKLIPESKYDIEKPVFLAATVNDPICRPEVAKLFTSQHAKNLTIVDFQTGHWVQLEDPDGLNKALEEFFVKVVGQSPKL</sequence>
<dbReference type="GO" id="GO:0016787">
    <property type="term" value="F:hydrolase activity"/>
    <property type="evidence" value="ECO:0007669"/>
    <property type="project" value="UniProtKB-KW"/>
</dbReference>
<organism evidence="4 5">
    <name type="scientific">Sistotremastrum niveocremeum HHB9708</name>
    <dbReference type="NCBI Taxonomy" id="1314777"/>
    <lineage>
        <taxon>Eukaryota</taxon>
        <taxon>Fungi</taxon>
        <taxon>Dikarya</taxon>
        <taxon>Basidiomycota</taxon>
        <taxon>Agaricomycotina</taxon>
        <taxon>Agaricomycetes</taxon>
        <taxon>Sistotremastrales</taxon>
        <taxon>Sistotremastraceae</taxon>
        <taxon>Sertulicium</taxon>
        <taxon>Sertulicium niveocremeum</taxon>
    </lineage>
</organism>
<dbReference type="STRING" id="1314777.A0A164UDL8"/>
<evidence type="ECO:0000313" key="4">
    <source>
        <dbReference type="EMBL" id="KZS93137.1"/>
    </source>
</evidence>
<evidence type="ECO:0000313" key="5">
    <source>
        <dbReference type="Proteomes" id="UP000076722"/>
    </source>
</evidence>
<reference evidence="4 5" key="1">
    <citation type="journal article" date="2016" name="Mol. Biol. Evol.">
        <title>Comparative Genomics of Early-Diverging Mushroom-Forming Fungi Provides Insights into the Origins of Lignocellulose Decay Capabilities.</title>
        <authorList>
            <person name="Nagy L.G."/>
            <person name="Riley R."/>
            <person name="Tritt A."/>
            <person name="Adam C."/>
            <person name="Daum C."/>
            <person name="Floudas D."/>
            <person name="Sun H."/>
            <person name="Yadav J.S."/>
            <person name="Pangilinan J."/>
            <person name="Larsson K.H."/>
            <person name="Matsuura K."/>
            <person name="Barry K."/>
            <person name="Labutti K."/>
            <person name="Kuo R."/>
            <person name="Ohm R.A."/>
            <person name="Bhattacharya S.S."/>
            <person name="Shirouzu T."/>
            <person name="Yoshinaga Y."/>
            <person name="Martin F.M."/>
            <person name="Grigoriev I.V."/>
            <person name="Hibbett D.S."/>
        </authorList>
    </citation>
    <scope>NUCLEOTIDE SEQUENCE [LARGE SCALE GENOMIC DNA]</scope>
    <source>
        <strain evidence="4 5">HHB9708</strain>
    </source>
</reference>
<evidence type="ECO:0000256" key="1">
    <source>
        <dbReference type="ARBA" id="ARBA00022801"/>
    </source>
</evidence>
<feature type="domain" description="AB hydrolase-1" evidence="3">
    <location>
        <begin position="28"/>
        <end position="139"/>
    </location>
</feature>
<dbReference type="InterPro" id="IPR000073">
    <property type="entry name" value="AB_hydrolase_1"/>
</dbReference>